<proteinExistence type="predicted"/>
<sequence>MKKTNINQLLSNTEALFAHVYMFTEKFDILPDKEHYGTSIAYTDIRQRKDDFIRELKNSITSWVYNSKKAKELFNERLDKTEDLANSASFLANLALSKFRPNQPQGQFGELILFNFIQHIFEAPPLLRKMPITTSTGHERFGADAIHYREKNGSNEIILGESKCYESKYKFNDAFLKSLISIENSFNNIDNELHLYIHDDFIDSQLVSIAKSYKSNSLNNVKYELVCIIIYNETNSMDKLNSQIDLENEIKSIIRHRCSKIDKQEIKRIKENVLDRIHYIIFPVWNLDEILNSFK</sequence>
<keyword evidence="3" id="KW-1185">Reference proteome</keyword>
<dbReference type="InterPro" id="IPR014976">
    <property type="entry name" value="AbpA_HamA_C"/>
</dbReference>
<dbReference type="Pfam" id="PF08878">
    <property type="entry name" value="HamA"/>
    <property type="match status" value="1"/>
</dbReference>
<dbReference type="RefSeq" id="WP_135575090.1">
    <property type="nucleotide sequence ID" value="NZ_RQFN01000036.1"/>
</dbReference>
<feature type="domain" description="Anti-bacteriophage protein A/HamA C-terminal" evidence="1">
    <location>
        <begin position="31"/>
        <end position="294"/>
    </location>
</feature>
<protein>
    <submittedName>
        <fullName evidence="2">DUF1837 domain-containing protein</fullName>
    </submittedName>
</protein>
<evidence type="ECO:0000313" key="2">
    <source>
        <dbReference type="EMBL" id="TGL02603.1"/>
    </source>
</evidence>
<evidence type="ECO:0000259" key="1">
    <source>
        <dbReference type="Pfam" id="PF08878"/>
    </source>
</evidence>
<dbReference type="EMBL" id="RQFO01000013">
    <property type="protein sequence ID" value="TGL02603.1"/>
    <property type="molecule type" value="Genomic_DNA"/>
</dbReference>
<name>A0ABY2LRA1_9LEPT</name>
<gene>
    <name evidence="2" type="ORF">EHQ31_09255</name>
</gene>
<comment type="caution">
    <text evidence="2">The sequence shown here is derived from an EMBL/GenBank/DDBJ whole genome shotgun (WGS) entry which is preliminary data.</text>
</comment>
<accession>A0ABY2LRA1</accession>
<reference evidence="3" key="1">
    <citation type="journal article" date="2019" name="PLoS Negl. Trop. Dis.">
        <title>Revisiting the worldwide diversity of Leptospira species in the environment.</title>
        <authorList>
            <person name="Vincent A.T."/>
            <person name="Schiettekatte O."/>
            <person name="Bourhy P."/>
            <person name="Veyrier F.J."/>
            <person name="Picardeau M."/>
        </authorList>
    </citation>
    <scope>NUCLEOTIDE SEQUENCE [LARGE SCALE GENOMIC DNA]</scope>
    <source>
        <strain evidence="3">201800278</strain>
    </source>
</reference>
<dbReference type="Proteomes" id="UP000297465">
    <property type="component" value="Unassembled WGS sequence"/>
</dbReference>
<organism evidence="2 3">
    <name type="scientific">Leptospira montravelensis</name>
    <dbReference type="NCBI Taxonomy" id="2484961"/>
    <lineage>
        <taxon>Bacteria</taxon>
        <taxon>Pseudomonadati</taxon>
        <taxon>Spirochaetota</taxon>
        <taxon>Spirochaetia</taxon>
        <taxon>Leptospirales</taxon>
        <taxon>Leptospiraceae</taxon>
        <taxon>Leptospira</taxon>
    </lineage>
</organism>
<evidence type="ECO:0000313" key="3">
    <source>
        <dbReference type="Proteomes" id="UP000297465"/>
    </source>
</evidence>